<dbReference type="PANTHER" id="PTHR31072">
    <property type="entry name" value="TRANSCRIPTION FACTOR TCP4-RELATED"/>
    <property type="match status" value="1"/>
</dbReference>
<dbReference type="OrthoDB" id="1896834at2759"/>
<evidence type="ECO:0000256" key="4">
    <source>
        <dbReference type="ARBA" id="ARBA00023125"/>
    </source>
</evidence>
<keyword evidence="11" id="KW-1185">Reference proteome</keyword>
<dbReference type="GO" id="GO:0043565">
    <property type="term" value="F:sequence-specific DNA binding"/>
    <property type="evidence" value="ECO:0007669"/>
    <property type="project" value="TreeGrafter"/>
</dbReference>
<accession>S8DP26</accession>
<comment type="caution">
    <text evidence="10">The sequence shown here is derived from an EMBL/GenBank/DDBJ whole genome shotgun (WGS) entry which is preliminary data.</text>
</comment>
<evidence type="ECO:0000256" key="3">
    <source>
        <dbReference type="ARBA" id="ARBA00023015"/>
    </source>
</evidence>
<dbReference type="GO" id="GO:0005634">
    <property type="term" value="C:nucleus"/>
    <property type="evidence" value="ECO:0007669"/>
    <property type="project" value="UniProtKB-SubCell"/>
</dbReference>
<evidence type="ECO:0000256" key="5">
    <source>
        <dbReference type="ARBA" id="ARBA00023163"/>
    </source>
</evidence>
<feature type="domain" description="TCP" evidence="8">
    <location>
        <begin position="1"/>
        <end position="59"/>
    </location>
</feature>
<dbReference type="AlphaFoldDB" id="S8DP26"/>
<keyword evidence="3" id="KW-0805">Transcription regulation</keyword>
<evidence type="ECO:0000256" key="6">
    <source>
        <dbReference type="ARBA" id="ARBA00023242"/>
    </source>
</evidence>
<evidence type="ECO:0000313" key="11">
    <source>
        <dbReference type="Proteomes" id="UP000015453"/>
    </source>
</evidence>
<evidence type="ECO:0000256" key="7">
    <source>
        <dbReference type="SAM" id="MobiDB-lite"/>
    </source>
</evidence>
<evidence type="ECO:0000259" key="8">
    <source>
        <dbReference type="PROSITE" id="PS51369"/>
    </source>
</evidence>
<keyword evidence="6" id="KW-0539">Nucleus</keyword>
<keyword evidence="4" id="KW-0238">DNA-binding</keyword>
<reference evidence="10 11" key="1">
    <citation type="journal article" date="2013" name="BMC Genomics">
        <title>The miniature genome of a carnivorous plant Genlisea aurea contains a low number of genes and short non-coding sequences.</title>
        <authorList>
            <person name="Leushkin E.V."/>
            <person name="Sutormin R.A."/>
            <person name="Nabieva E.R."/>
            <person name="Penin A.A."/>
            <person name="Kondrashov A.S."/>
            <person name="Logacheva M.D."/>
        </authorList>
    </citation>
    <scope>NUCLEOTIDE SEQUENCE [LARGE SCALE GENOMIC DNA]</scope>
</reference>
<evidence type="ECO:0000259" key="9">
    <source>
        <dbReference type="PROSITE" id="PS51370"/>
    </source>
</evidence>
<dbReference type="GO" id="GO:2000032">
    <property type="term" value="P:regulation of secondary shoot formation"/>
    <property type="evidence" value="ECO:0007669"/>
    <property type="project" value="TreeGrafter"/>
</dbReference>
<protein>
    <recommendedName>
        <fullName evidence="12">TCP domain-containing protein</fullName>
    </recommendedName>
</protein>
<feature type="compositionally biased region" description="Acidic residues" evidence="7">
    <location>
        <begin position="78"/>
        <end position="88"/>
    </location>
</feature>
<gene>
    <name evidence="10" type="ORF">M569_09997</name>
</gene>
<sequence>KKDRHSKIYTSQGPRDRRVRLSIGIARKFFDLQEMLGVDKPSKTLDWLLTKSKSAIKELVQKKQKKGESRPDSKEGGGEEEDEEEEEEESRKKKCTNNTIAKESRAKARARARERTREKMCIKNMNVASGINQLQFLQLF</sequence>
<dbReference type="Proteomes" id="UP000015453">
    <property type="component" value="Unassembled WGS sequence"/>
</dbReference>
<dbReference type="InterPro" id="IPR017887">
    <property type="entry name" value="TF_TCP_subgr"/>
</dbReference>
<evidence type="ECO:0000256" key="2">
    <source>
        <dbReference type="ARBA" id="ARBA00022473"/>
    </source>
</evidence>
<dbReference type="PANTHER" id="PTHR31072:SF224">
    <property type="entry name" value="TRANSCRIPTION FACTOR TCP1"/>
    <property type="match status" value="1"/>
</dbReference>
<feature type="compositionally biased region" description="Basic and acidic residues" evidence="7">
    <location>
        <begin position="60"/>
        <end position="77"/>
    </location>
</feature>
<dbReference type="InterPro" id="IPR017888">
    <property type="entry name" value="CYC/TB1_R_domain"/>
</dbReference>
<dbReference type="Pfam" id="PF03634">
    <property type="entry name" value="TCP"/>
    <property type="match status" value="1"/>
</dbReference>
<proteinExistence type="predicted"/>
<evidence type="ECO:0008006" key="12">
    <source>
        <dbReference type="Google" id="ProtNLM"/>
    </source>
</evidence>
<dbReference type="EMBL" id="AUSU01004616">
    <property type="protein sequence ID" value="EPS64783.1"/>
    <property type="molecule type" value="Genomic_DNA"/>
</dbReference>
<dbReference type="PROSITE" id="PS51369">
    <property type="entry name" value="TCP"/>
    <property type="match status" value="1"/>
</dbReference>
<organism evidence="10 11">
    <name type="scientific">Genlisea aurea</name>
    <dbReference type="NCBI Taxonomy" id="192259"/>
    <lineage>
        <taxon>Eukaryota</taxon>
        <taxon>Viridiplantae</taxon>
        <taxon>Streptophyta</taxon>
        <taxon>Embryophyta</taxon>
        <taxon>Tracheophyta</taxon>
        <taxon>Spermatophyta</taxon>
        <taxon>Magnoliopsida</taxon>
        <taxon>eudicotyledons</taxon>
        <taxon>Gunneridae</taxon>
        <taxon>Pentapetalae</taxon>
        <taxon>asterids</taxon>
        <taxon>lamiids</taxon>
        <taxon>Lamiales</taxon>
        <taxon>Lentibulariaceae</taxon>
        <taxon>Genlisea</taxon>
    </lineage>
</organism>
<name>S8DP26_9LAMI</name>
<feature type="domain" description="R" evidence="9">
    <location>
        <begin position="102"/>
        <end position="119"/>
    </location>
</feature>
<feature type="non-terminal residue" evidence="10">
    <location>
        <position position="1"/>
    </location>
</feature>
<keyword evidence="2" id="KW-0217">Developmental protein</keyword>
<dbReference type="GO" id="GO:0003700">
    <property type="term" value="F:DNA-binding transcription factor activity"/>
    <property type="evidence" value="ECO:0007669"/>
    <property type="project" value="InterPro"/>
</dbReference>
<feature type="compositionally biased region" description="Basic and acidic residues" evidence="7">
    <location>
        <begin position="102"/>
        <end position="117"/>
    </location>
</feature>
<evidence type="ECO:0000313" key="10">
    <source>
        <dbReference type="EMBL" id="EPS64783.1"/>
    </source>
</evidence>
<evidence type="ECO:0000256" key="1">
    <source>
        <dbReference type="ARBA" id="ARBA00004123"/>
    </source>
</evidence>
<feature type="region of interest" description="Disordered" evidence="7">
    <location>
        <begin position="60"/>
        <end position="117"/>
    </location>
</feature>
<comment type="subcellular location">
    <subcellularLocation>
        <location evidence="1">Nucleus</location>
    </subcellularLocation>
</comment>
<dbReference type="InterPro" id="IPR005333">
    <property type="entry name" value="Transcription_factor_TCP"/>
</dbReference>
<feature type="non-terminal residue" evidence="10">
    <location>
        <position position="140"/>
    </location>
</feature>
<dbReference type="PROSITE" id="PS51370">
    <property type="entry name" value="R"/>
    <property type="match status" value="1"/>
</dbReference>
<keyword evidence="5" id="KW-0804">Transcription</keyword>